<dbReference type="EMBL" id="BMKX01000010">
    <property type="protein sequence ID" value="GGJ70992.1"/>
    <property type="molecule type" value="Genomic_DNA"/>
</dbReference>
<name>A0ABQ2DWY5_9MICC</name>
<accession>A0ABQ2DWY5</accession>
<organism evidence="1 2">
    <name type="scientific">Glutamicibacter ardleyensis</name>
    <dbReference type="NCBI Taxonomy" id="225894"/>
    <lineage>
        <taxon>Bacteria</taxon>
        <taxon>Bacillati</taxon>
        <taxon>Actinomycetota</taxon>
        <taxon>Actinomycetes</taxon>
        <taxon>Micrococcales</taxon>
        <taxon>Micrococcaceae</taxon>
        <taxon>Glutamicibacter</taxon>
    </lineage>
</organism>
<evidence type="ECO:0000313" key="2">
    <source>
        <dbReference type="Proteomes" id="UP000606115"/>
    </source>
</evidence>
<comment type="caution">
    <text evidence="1">The sequence shown here is derived from an EMBL/GenBank/DDBJ whole genome shotgun (WGS) entry which is preliminary data.</text>
</comment>
<dbReference type="RefSeq" id="WP_188687134.1">
    <property type="nucleotide sequence ID" value="NZ_BMKX01000010.1"/>
</dbReference>
<protein>
    <recommendedName>
        <fullName evidence="3">STAS domain-containing protein</fullName>
    </recommendedName>
</protein>
<dbReference type="GeneID" id="303305562"/>
<evidence type="ECO:0008006" key="3">
    <source>
        <dbReference type="Google" id="ProtNLM"/>
    </source>
</evidence>
<sequence length="132" mass="14050">MITQPLEAHPGQSAVPLWTARQLGDRIREIAFAPGTTLDLELFEEIASFLLAENQVGGIRAVVHVSGLVDVCPGVATRVSAARTSTRLALLGQSRVDRVLAGFMMADLTNAGLAAYVTDMDEALAYLADPEN</sequence>
<evidence type="ECO:0000313" key="1">
    <source>
        <dbReference type="EMBL" id="GGJ70992.1"/>
    </source>
</evidence>
<gene>
    <name evidence="1" type="ORF">GCM10007173_32300</name>
</gene>
<keyword evidence="2" id="KW-1185">Reference proteome</keyword>
<reference evidence="2" key="1">
    <citation type="journal article" date="2019" name="Int. J. Syst. Evol. Microbiol.">
        <title>The Global Catalogue of Microorganisms (GCM) 10K type strain sequencing project: providing services to taxonomists for standard genome sequencing and annotation.</title>
        <authorList>
            <consortium name="The Broad Institute Genomics Platform"/>
            <consortium name="The Broad Institute Genome Sequencing Center for Infectious Disease"/>
            <person name="Wu L."/>
            <person name="Ma J."/>
        </authorList>
    </citation>
    <scope>NUCLEOTIDE SEQUENCE [LARGE SCALE GENOMIC DNA]</scope>
    <source>
        <strain evidence="2">CGMCC 1.3685</strain>
    </source>
</reference>
<dbReference type="Proteomes" id="UP000606115">
    <property type="component" value="Unassembled WGS sequence"/>
</dbReference>
<proteinExistence type="predicted"/>